<proteinExistence type="predicted"/>
<feature type="transmembrane region" description="Helical" evidence="1">
    <location>
        <begin position="60"/>
        <end position="80"/>
    </location>
</feature>
<keyword evidence="1" id="KW-0812">Transmembrane</keyword>
<keyword evidence="1" id="KW-0472">Membrane</keyword>
<name>A0A0N4ZJA4_PARTI</name>
<protein>
    <submittedName>
        <fullName evidence="3">7TM_GPCR_Srx domain-containing protein</fullName>
    </submittedName>
</protein>
<dbReference type="WBParaSite" id="PTRK_0000800850.1">
    <property type="protein sequence ID" value="PTRK_0000800850.1"/>
    <property type="gene ID" value="PTRK_0000800850"/>
</dbReference>
<sequence>MLFLESIQKIFNFGLFYPEVSTVELVFHSLILLTTCPVIFYFVIEIMLSWLRSEEFKASLFKIIAYGKIADVITALLYFITRITKFYCPIVESLVWNKNQESFIIFWSWVKNLGYFFSTVQLTQCCYMTLIRFIGVWFDDDGTNNNHHRDKNKREFGSRVTFYVLVDVVNNVIQCVVEQVHISYNDNDPDISWKLIAGMIKPYMNDINCITTTIAMFVMFKDLRPNFCRRNEISPSA</sequence>
<evidence type="ECO:0000313" key="2">
    <source>
        <dbReference type="Proteomes" id="UP000038045"/>
    </source>
</evidence>
<organism evidence="2 3">
    <name type="scientific">Parastrongyloides trichosuri</name>
    <name type="common">Possum-specific nematode worm</name>
    <dbReference type="NCBI Taxonomy" id="131310"/>
    <lineage>
        <taxon>Eukaryota</taxon>
        <taxon>Metazoa</taxon>
        <taxon>Ecdysozoa</taxon>
        <taxon>Nematoda</taxon>
        <taxon>Chromadorea</taxon>
        <taxon>Rhabditida</taxon>
        <taxon>Tylenchina</taxon>
        <taxon>Panagrolaimomorpha</taxon>
        <taxon>Strongyloidoidea</taxon>
        <taxon>Strongyloididae</taxon>
        <taxon>Parastrongyloides</taxon>
    </lineage>
</organism>
<keyword evidence="1" id="KW-1133">Transmembrane helix</keyword>
<evidence type="ECO:0000313" key="3">
    <source>
        <dbReference type="WBParaSite" id="PTRK_0000800850.1"/>
    </source>
</evidence>
<dbReference type="AlphaFoldDB" id="A0A0N4ZJA4"/>
<reference evidence="3" key="1">
    <citation type="submission" date="2017-02" db="UniProtKB">
        <authorList>
            <consortium name="WormBaseParasite"/>
        </authorList>
    </citation>
    <scope>IDENTIFICATION</scope>
</reference>
<feature type="transmembrane region" description="Helical" evidence="1">
    <location>
        <begin position="25"/>
        <end position="48"/>
    </location>
</feature>
<evidence type="ECO:0000256" key="1">
    <source>
        <dbReference type="SAM" id="Phobius"/>
    </source>
</evidence>
<accession>A0A0N4ZJA4</accession>
<keyword evidence="2" id="KW-1185">Reference proteome</keyword>
<dbReference type="Proteomes" id="UP000038045">
    <property type="component" value="Unplaced"/>
</dbReference>